<dbReference type="Proteomes" id="UP000260025">
    <property type="component" value="Unassembled WGS sequence"/>
</dbReference>
<evidence type="ECO:0000313" key="6">
    <source>
        <dbReference type="Proteomes" id="UP000260025"/>
    </source>
</evidence>
<keyword evidence="3" id="KW-0326">Glycosidase</keyword>
<accession>A0A3E2VED4</accession>
<keyword evidence="2 5" id="KW-0378">Hydrolase</keyword>
<dbReference type="PANTHER" id="PTHR10353">
    <property type="entry name" value="GLYCOSYL HYDROLASE"/>
    <property type="match status" value="1"/>
</dbReference>
<evidence type="ECO:0000256" key="2">
    <source>
        <dbReference type="ARBA" id="ARBA00022801"/>
    </source>
</evidence>
<proteinExistence type="inferred from homology"/>
<dbReference type="Pfam" id="PF00232">
    <property type="entry name" value="Glyco_hydro_1"/>
    <property type="match status" value="1"/>
</dbReference>
<dbReference type="OrthoDB" id="2339329at2"/>
<evidence type="ECO:0000256" key="1">
    <source>
        <dbReference type="ARBA" id="ARBA00010838"/>
    </source>
</evidence>
<evidence type="ECO:0000256" key="4">
    <source>
        <dbReference type="RuleBase" id="RU003690"/>
    </source>
</evidence>
<name>A0A3E2VED4_CLOIN</name>
<evidence type="ECO:0000256" key="3">
    <source>
        <dbReference type="ARBA" id="ARBA00023295"/>
    </source>
</evidence>
<dbReference type="GO" id="GO:0008422">
    <property type="term" value="F:beta-glucosidase activity"/>
    <property type="evidence" value="ECO:0007669"/>
    <property type="project" value="TreeGrafter"/>
</dbReference>
<dbReference type="PRINTS" id="PR00131">
    <property type="entry name" value="GLHYDRLASE1"/>
</dbReference>
<dbReference type="GO" id="GO:0005829">
    <property type="term" value="C:cytosol"/>
    <property type="evidence" value="ECO:0007669"/>
    <property type="project" value="TreeGrafter"/>
</dbReference>
<dbReference type="RefSeq" id="WP_117444982.1">
    <property type="nucleotide sequence ID" value="NZ_JAJFEN010000024.1"/>
</dbReference>
<sequence>MKLDKGFFWGGGVAACQHEGGFDEGGKGINTHDLLTAGTKDTPRGHTGEIEKGVYYPSHTGNDFYHRYKEDIALMAELGLKSYRLSMDWTRIYPTGEEKTPNPEGLRFYHNVIDELLKYNIEPLVTILHAEVPIHLVRKYNTWMSKDMIDIYLKVAKTLFTEFKGKVKYWLTFNEVNHAVFYDNDDYNEVYAELGSGLNFNKMKNPPQGLATASLNILLASAKAVLLGHEIDPENQIGCTLCFVPQYAATSSAEDNLAVLHSLDKDLYLTDVLMKGQYPKYKLHEYEKKGITLDWTEEDRSILRKGTIDFYGMNYYSSGMAAAENRGYKNGFFNGYRNPMLKTNAWGWEDDPIGLRNALIYMDRRYGKPIMITENGIGCDDVLENGTVEDDYRIAYMREHIEQMEKAIIEDGVTCIGYYMWAPVDLISASTGEIKKRYGVVFVDRYDDQTGTYNRYKKKSFAWYKQLIASQGEIL</sequence>
<comment type="similarity">
    <text evidence="1 4">Belongs to the glycosyl hydrolase 1 family.</text>
</comment>
<dbReference type="PROSITE" id="PS51257">
    <property type="entry name" value="PROKAR_LIPOPROTEIN"/>
    <property type="match status" value="1"/>
</dbReference>
<gene>
    <name evidence="5" type="ORF">DXA38_21735</name>
</gene>
<reference evidence="5 6" key="1">
    <citation type="submission" date="2018-08" db="EMBL/GenBank/DDBJ databases">
        <title>A genome reference for cultivated species of the human gut microbiota.</title>
        <authorList>
            <person name="Zou Y."/>
            <person name="Xue W."/>
            <person name="Luo G."/>
        </authorList>
    </citation>
    <scope>NUCLEOTIDE SEQUENCE [LARGE SCALE GENOMIC DNA]</scope>
    <source>
        <strain evidence="5 6">OF01-2LB</strain>
    </source>
</reference>
<comment type="caution">
    <text evidence="5">The sequence shown here is derived from an EMBL/GenBank/DDBJ whole genome shotgun (WGS) entry which is preliminary data.</text>
</comment>
<dbReference type="EMBL" id="QVEV01000070">
    <property type="protein sequence ID" value="RGC08713.1"/>
    <property type="molecule type" value="Genomic_DNA"/>
</dbReference>
<evidence type="ECO:0000313" key="5">
    <source>
        <dbReference type="EMBL" id="RGC08713.1"/>
    </source>
</evidence>
<dbReference type="FunFam" id="3.20.20.80:FF:000004">
    <property type="entry name" value="Beta-glucosidase 6-phospho-beta-glucosidase"/>
    <property type="match status" value="1"/>
</dbReference>
<dbReference type="InterPro" id="IPR017853">
    <property type="entry name" value="GH"/>
</dbReference>
<dbReference type="SUPFAM" id="SSF51445">
    <property type="entry name" value="(Trans)glycosidases"/>
    <property type="match status" value="1"/>
</dbReference>
<dbReference type="PANTHER" id="PTHR10353:SF122">
    <property type="entry name" value="6-PHOSPHO-BETA-GLUCOSIDASE ASCB-RELATED"/>
    <property type="match status" value="1"/>
</dbReference>
<dbReference type="InterPro" id="IPR001360">
    <property type="entry name" value="Glyco_hydro_1"/>
</dbReference>
<dbReference type="GO" id="GO:0016052">
    <property type="term" value="P:carbohydrate catabolic process"/>
    <property type="evidence" value="ECO:0007669"/>
    <property type="project" value="TreeGrafter"/>
</dbReference>
<protein>
    <submittedName>
        <fullName evidence="5">Glycoside hydrolase family 1 protein</fullName>
    </submittedName>
</protein>
<dbReference type="Gene3D" id="3.20.20.80">
    <property type="entry name" value="Glycosidases"/>
    <property type="match status" value="1"/>
</dbReference>
<dbReference type="AlphaFoldDB" id="A0A3E2VED4"/>
<organism evidence="5 6">
    <name type="scientific">Clostridium innocuum</name>
    <dbReference type="NCBI Taxonomy" id="1522"/>
    <lineage>
        <taxon>Bacteria</taxon>
        <taxon>Bacillati</taxon>
        <taxon>Bacillota</taxon>
        <taxon>Clostridia</taxon>
        <taxon>Eubacteriales</taxon>
        <taxon>Clostridiaceae</taxon>
        <taxon>Clostridium</taxon>
    </lineage>
</organism>